<dbReference type="PANTHER" id="PTHR21310:SF37">
    <property type="entry name" value="AMINOGLYCOSIDE PHOSPHOTRANSFERASE DOMAIN-CONTAINING PROTEIN"/>
    <property type="match status" value="1"/>
</dbReference>
<dbReference type="STRING" id="767770.A0A1L9NQU7"/>
<proteinExistence type="predicted"/>
<dbReference type="OMA" id="NICCTVT"/>
<evidence type="ECO:0000313" key="3">
    <source>
        <dbReference type="Proteomes" id="UP000184304"/>
    </source>
</evidence>
<dbReference type="VEuPathDB" id="FungiDB:ASPTUDRAFT_53246"/>
<dbReference type="Proteomes" id="UP000184304">
    <property type="component" value="Unassembled WGS sequence"/>
</dbReference>
<organism evidence="2 3">
    <name type="scientific">Aspergillus tubingensis (strain CBS 134.48)</name>
    <dbReference type="NCBI Taxonomy" id="767770"/>
    <lineage>
        <taxon>Eukaryota</taxon>
        <taxon>Fungi</taxon>
        <taxon>Dikarya</taxon>
        <taxon>Ascomycota</taxon>
        <taxon>Pezizomycotina</taxon>
        <taxon>Eurotiomycetes</taxon>
        <taxon>Eurotiomycetidae</taxon>
        <taxon>Eurotiales</taxon>
        <taxon>Aspergillaceae</taxon>
        <taxon>Aspergillus</taxon>
        <taxon>Aspergillus subgen. Circumdati</taxon>
    </lineage>
</organism>
<accession>A0A1L9NQU7</accession>
<dbReference type="PANTHER" id="PTHR21310">
    <property type="entry name" value="AMINOGLYCOSIDE PHOSPHOTRANSFERASE-RELATED-RELATED"/>
    <property type="match status" value="1"/>
</dbReference>
<reference evidence="3" key="1">
    <citation type="journal article" date="2017" name="Genome Biol.">
        <title>Comparative genomics reveals high biological diversity and specific adaptations in the industrially and medically important fungal genus Aspergillus.</title>
        <authorList>
            <person name="de Vries R.P."/>
            <person name="Riley R."/>
            <person name="Wiebenga A."/>
            <person name="Aguilar-Osorio G."/>
            <person name="Amillis S."/>
            <person name="Uchima C.A."/>
            <person name="Anderluh G."/>
            <person name="Asadollahi M."/>
            <person name="Askin M."/>
            <person name="Barry K."/>
            <person name="Battaglia E."/>
            <person name="Bayram O."/>
            <person name="Benocci T."/>
            <person name="Braus-Stromeyer S.A."/>
            <person name="Caldana C."/>
            <person name="Canovas D."/>
            <person name="Cerqueira G.C."/>
            <person name="Chen F."/>
            <person name="Chen W."/>
            <person name="Choi C."/>
            <person name="Clum A."/>
            <person name="Dos Santos R.A."/>
            <person name="Damasio A.R."/>
            <person name="Diallinas G."/>
            <person name="Emri T."/>
            <person name="Fekete E."/>
            <person name="Flipphi M."/>
            <person name="Freyberg S."/>
            <person name="Gallo A."/>
            <person name="Gournas C."/>
            <person name="Habgood R."/>
            <person name="Hainaut M."/>
            <person name="Harispe M.L."/>
            <person name="Henrissat B."/>
            <person name="Hilden K.S."/>
            <person name="Hope R."/>
            <person name="Hossain A."/>
            <person name="Karabika E."/>
            <person name="Karaffa L."/>
            <person name="Karanyi Z."/>
            <person name="Krasevec N."/>
            <person name="Kuo A."/>
            <person name="Kusch H."/>
            <person name="LaButti K."/>
            <person name="Lagendijk E.L."/>
            <person name="Lapidus A."/>
            <person name="Levasseur A."/>
            <person name="Lindquist E."/>
            <person name="Lipzen A."/>
            <person name="Logrieco A.F."/>
            <person name="MacCabe A."/>
            <person name="Maekelae M.R."/>
            <person name="Malavazi I."/>
            <person name="Melin P."/>
            <person name="Meyer V."/>
            <person name="Mielnichuk N."/>
            <person name="Miskei M."/>
            <person name="Molnar A.P."/>
            <person name="Mule G."/>
            <person name="Ngan C.Y."/>
            <person name="Orejas M."/>
            <person name="Orosz E."/>
            <person name="Ouedraogo J.P."/>
            <person name="Overkamp K.M."/>
            <person name="Park H.-S."/>
            <person name="Perrone G."/>
            <person name="Piumi F."/>
            <person name="Punt P.J."/>
            <person name="Ram A.F."/>
            <person name="Ramon A."/>
            <person name="Rauscher S."/>
            <person name="Record E."/>
            <person name="Riano-Pachon D.M."/>
            <person name="Robert V."/>
            <person name="Roehrig J."/>
            <person name="Ruller R."/>
            <person name="Salamov A."/>
            <person name="Salih N.S."/>
            <person name="Samson R.A."/>
            <person name="Sandor E."/>
            <person name="Sanguinetti M."/>
            <person name="Schuetze T."/>
            <person name="Sepcic K."/>
            <person name="Shelest E."/>
            <person name="Sherlock G."/>
            <person name="Sophianopoulou V."/>
            <person name="Squina F.M."/>
            <person name="Sun H."/>
            <person name="Susca A."/>
            <person name="Todd R.B."/>
            <person name="Tsang A."/>
            <person name="Unkles S.E."/>
            <person name="van de Wiele N."/>
            <person name="van Rossen-Uffink D."/>
            <person name="Oliveira J.V."/>
            <person name="Vesth T.C."/>
            <person name="Visser J."/>
            <person name="Yu J.-H."/>
            <person name="Zhou M."/>
            <person name="Andersen M.R."/>
            <person name="Archer D.B."/>
            <person name="Baker S.E."/>
            <person name="Benoit I."/>
            <person name="Brakhage A.A."/>
            <person name="Braus G.H."/>
            <person name="Fischer R."/>
            <person name="Frisvad J.C."/>
            <person name="Goldman G.H."/>
            <person name="Houbraken J."/>
            <person name="Oakley B."/>
            <person name="Pocsi I."/>
            <person name="Scazzocchio C."/>
            <person name="Seiboth B."/>
            <person name="vanKuyk P.A."/>
            <person name="Wortman J."/>
            <person name="Dyer P.S."/>
            <person name="Grigoriev I.V."/>
        </authorList>
    </citation>
    <scope>NUCLEOTIDE SEQUENCE [LARGE SCALE GENOMIC DNA]</scope>
    <source>
        <strain evidence="3">CBS 134.48</strain>
    </source>
</reference>
<protein>
    <recommendedName>
        <fullName evidence="1">Aminoglycoside phosphotransferase domain-containing protein</fullName>
    </recommendedName>
</protein>
<dbReference type="SUPFAM" id="SSF56112">
    <property type="entry name" value="Protein kinase-like (PK-like)"/>
    <property type="match status" value="1"/>
</dbReference>
<gene>
    <name evidence="2" type="ORF">ASPTUDRAFT_53246</name>
</gene>
<name>A0A1L9NQU7_ASPTC</name>
<dbReference type="InterPro" id="IPR011009">
    <property type="entry name" value="Kinase-like_dom_sf"/>
</dbReference>
<sequence length="406" mass="46491">MINEAIVFNRSKVHGTGISRLCEKDIDGSDVSHFTTGAYNICCIVTFEDGFRALVRFPILGRSRFRTEKSRNEASVMKFLSRNTALPVPRILGMGRWGCGPYLVITFIEGTLLSNRLGDPTIQSPSLNPNVSDSDIQSAYRVMAQVILELSKPIFLFIGALEEGSQMWTVAQRPLTLNMNEPVRVGNLPPGIFAEGTFSTAGEYFEELASQQLLHLQYQRNDAVNDEQDCHKKNIARCLSRKIAREYKKQWSGPFHLYCEDLRPSNVLVAGQDFPPTGVIDWEFTYLLFESPEAWESDLHVFLARYTPRLHLFLNALRSCEDEMIRKGALIEYQRLSERMKSYMFDDIYWQFLDKRHFGQGSLEDGLSLLSQEELDGLKMFVSSKMQQARENRLDEHMSIDKLIDL</sequence>
<dbReference type="EMBL" id="KV878176">
    <property type="protein sequence ID" value="OJI91611.1"/>
    <property type="molecule type" value="Genomic_DNA"/>
</dbReference>
<dbReference type="Pfam" id="PF01636">
    <property type="entry name" value="APH"/>
    <property type="match status" value="1"/>
</dbReference>
<dbReference type="InterPro" id="IPR002575">
    <property type="entry name" value="Aminoglycoside_PTrfase"/>
</dbReference>
<keyword evidence="3" id="KW-1185">Reference proteome</keyword>
<evidence type="ECO:0000259" key="1">
    <source>
        <dbReference type="Pfam" id="PF01636"/>
    </source>
</evidence>
<dbReference type="OrthoDB" id="5412996at2759"/>
<evidence type="ECO:0000313" key="2">
    <source>
        <dbReference type="EMBL" id="OJI91611.1"/>
    </source>
</evidence>
<feature type="domain" description="Aminoglycoside phosphotransferase" evidence="1">
    <location>
        <begin position="67"/>
        <end position="285"/>
    </location>
</feature>
<dbReference type="AlphaFoldDB" id="A0A1L9NQU7"/>
<dbReference type="InterPro" id="IPR051678">
    <property type="entry name" value="AGP_Transferase"/>
</dbReference>